<protein>
    <recommendedName>
        <fullName evidence="1">Amidohydrolase-related domain-containing protein</fullName>
    </recommendedName>
</protein>
<dbReference type="Gene3D" id="3.20.20.140">
    <property type="entry name" value="Metal-dependent hydrolases"/>
    <property type="match status" value="1"/>
</dbReference>
<dbReference type="Pfam" id="PF04909">
    <property type="entry name" value="Amidohydro_2"/>
    <property type="match status" value="1"/>
</dbReference>
<dbReference type="InterPro" id="IPR032466">
    <property type="entry name" value="Metal_Hydrolase"/>
</dbReference>
<dbReference type="PANTHER" id="PTHR35563:SF2">
    <property type="entry name" value="BARREL METAL-DEPENDENT HYDROLASE, PUTATIVE (AFU_ORTHOLOGUE AFUA_1G16240)-RELATED"/>
    <property type="match status" value="1"/>
</dbReference>
<dbReference type="InterPro" id="IPR052358">
    <property type="entry name" value="Aro_Compnd_Degr_Hydrolases"/>
</dbReference>
<organism evidence="2">
    <name type="scientific">marine sediment metagenome</name>
    <dbReference type="NCBI Taxonomy" id="412755"/>
    <lineage>
        <taxon>unclassified sequences</taxon>
        <taxon>metagenomes</taxon>
        <taxon>ecological metagenomes</taxon>
    </lineage>
</organism>
<dbReference type="EMBL" id="LAZR01025479">
    <property type="protein sequence ID" value="KKL71800.1"/>
    <property type="molecule type" value="Genomic_DNA"/>
</dbReference>
<sequence>MLNQFEIFDSHFHIIDHQFPLVPNNGYLPNEFTHNNYLDRMKPYGLCGGAIVSGSFQVFDQSYLVNALNQLGPSFVGVTQLPVTVSDDEIIQLDHAGVRALRFNLKRGGSENLHHLSSMAQRIHELVGWHVELYVDSTELPDLYNTLIALPSVSIDHLGLSQSGLSVLVKLVEKGVRVKATGFGRVDFDVKRALQDLYSANPTSLMFGTDLPSTRAPIPYSDNDFLLVIDALGEDGASDVLSRNAIDFYKPQQKS</sequence>
<name>A0A0F9GQU5_9ZZZZ</name>
<gene>
    <name evidence="2" type="ORF">LCGC14_2091280</name>
</gene>
<dbReference type="AlphaFoldDB" id="A0A0F9GQU5"/>
<reference evidence="2" key="1">
    <citation type="journal article" date="2015" name="Nature">
        <title>Complex archaea that bridge the gap between prokaryotes and eukaryotes.</title>
        <authorList>
            <person name="Spang A."/>
            <person name="Saw J.H."/>
            <person name="Jorgensen S.L."/>
            <person name="Zaremba-Niedzwiedzka K."/>
            <person name="Martijn J."/>
            <person name="Lind A.E."/>
            <person name="van Eijk R."/>
            <person name="Schleper C."/>
            <person name="Guy L."/>
            <person name="Ettema T.J."/>
        </authorList>
    </citation>
    <scope>NUCLEOTIDE SEQUENCE</scope>
</reference>
<evidence type="ECO:0000259" key="1">
    <source>
        <dbReference type="Pfam" id="PF04909"/>
    </source>
</evidence>
<dbReference type="PANTHER" id="PTHR35563">
    <property type="entry name" value="BARREL METAL-DEPENDENT HYDROLASE, PUTATIVE (AFU_ORTHOLOGUE AFUA_1G16240)-RELATED"/>
    <property type="match status" value="1"/>
</dbReference>
<dbReference type="SUPFAM" id="SSF51556">
    <property type="entry name" value="Metallo-dependent hydrolases"/>
    <property type="match status" value="1"/>
</dbReference>
<accession>A0A0F9GQU5</accession>
<dbReference type="InterPro" id="IPR006680">
    <property type="entry name" value="Amidohydro-rel"/>
</dbReference>
<dbReference type="GO" id="GO:0016787">
    <property type="term" value="F:hydrolase activity"/>
    <property type="evidence" value="ECO:0007669"/>
    <property type="project" value="InterPro"/>
</dbReference>
<comment type="caution">
    <text evidence="2">The sequence shown here is derived from an EMBL/GenBank/DDBJ whole genome shotgun (WGS) entry which is preliminary data.</text>
</comment>
<evidence type="ECO:0000313" key="2">
    <source>
        <dbReference type="EMBL" id="KKL71800.1"/>
    </source>
</evidence>
<feature type="domain" description="Amidohydrolase-related" evidence="1">
    <location>
        <begin position="9"/>
        <end position="249"/>
    </location>
</feature>
<proteinExistence type="predicted"/>